<keyword evidence="2" id="KW-1003">Cell membrane</keyword>
<dbReference type="InterPro" id="IPR005495">
    <property type="entry name" value="LptG/LptF_permease"/>
</dbReference>
<evidence type="ECO:0000256" key="5">
    <source>
        <dbReference type="ARBA" id="ARBA00023136"/>
    </source>
</evidence>
<proteinExistence type="predicted"/>
<evidence type="ECO:0000256" key="3">
    <source>
        <dbReference type="ARBA" id="ARBA00022692"/>
    </source>
</evidence>
<dbReference type="GO" id="GO:0015920">
    <property type="term" value="P:lipopolysaccharide transport"/>
    <property type="evidence" value="ECO:0007669"/>
    <property type="project" value="TreeGrafter"/>
</dbReference>
<evidence type="ECO:0000256" key="1">
    <source>
        <dbReference type="ARBA" id="ARBA00004651"/>
    </source>
</evidence>
<dbReference type="Proteomes" id="UP000293562">
    <property type="component" value="Unassembled WGS sequence"/>
</dbReference>
<dbReference type="PANTHER" id="PTHR33529:SF6">
    <property type="entry name" value="YJGP_YJGQ FAMILY PERMEASE"/>
    <property type="match status" value="1"/>
</dbReference>
<accession>A0A4Q7VBQ3</accession>
<dbReference type="AlphaFoldDB" id="A0A4Q7VBQ3"/>
<keyword evidence="8" id="KW-1185">Reference proteome</keyword>
<feature type="transmembrane region" description="Helical" evidence="6">
    <location>
        <begin position="53"/>
        <end position="78"/>
    </location>
</feature>
<evidence type="ECO:0000313" key="7">
    <source>
        <dbReference type="EMBL" id="RZT93294.1"/>
    </source>
</evidence>
<evidence type="ECO:0000256" key="4">
    <source>
        <dbReference type="ARBA" id="ARBA00022989"/>
    </source>
</evidence>
<dbReference type="PANTHER" id="PTHR33529">
    <property type="entry name" value="SLR0882 PROTEIN-RELATED"/>
    <property type="match status" value="1"/>
</dbReference>
<dbReference type="EMBL" id="SHKN01000002">
    <property type="protein sequence ID" value="RZT93294.1"/>
    <property type="molecule type" value="Genomic_DNA"/>
</dbReference>
<dbReference type="Pfam" id="PF03739">
    <property type="entry name" value="LptF_LptG"/>
    <property type="match status" value="1"/>
</dbReference>
<feature type="transmembrane region" description="Helical" evidence="6">
    <location>
        <begin position="402"/>
        <end position="419"/>
    </location>
</feature>
<gene>
    <name evidence="7" type="ORF">EV201_2447</name>
</gene>
<dbReference type="RefSeq" id="WP_130307858.1">
    <property type="nucleotide sequence ID" value="NZ_SHKN01000002.1"/>
</dbReference>
<evidence type="ECO:0000256" key="2">
    <source>
        <dbReference type="ARBA" id="ARBA00022475"/>
    </source>
</evidence>
<name>A0A4Q7VBQ3_9BACT</name>
<feature type="transmembrane region" description="Helical" evidence="6">
    <location>
        <begin position="431"/>
        <end position="454"/>
    </location>
</feature>
<dbReference type="OrthoDB" id="1096108at2"/>
<dbReference type="GO" id="GO:0043190">
    <property type="term" value="C:ATP-binding cassette (ABC) transporter complex"/>
    <property type="evidence" value="ECO:0007669"/>
    <property type="project" value="TreeGrafter"/>
</dbReference>
<evidence type="ECO:0000256" key="6">
    <source>
        <dbReference type="SAM" id="Phobius"/>
    </source>
</evidence>
<evidence type="ECO:0000313" key="8">
    <source>
        <dbReference type="Proteomes" id="UP000293562"/>
    </source>
</evidence>
<feature type="transmembrane region" description="Helical" evidence="6">
    <location>
        <begin position="12"/>
        <end position="33"/>
    </location>
</feature>
<feature type="transmembrane region" description="Helical" evidence="6">
    <location>
        <begin position="99"/>
        <end position="117"/>
    </location>
</feature>
<reference evidence="7 8" key="1">
    <citation type="submission" date="2019-02" db="EMBL/GenBank/DDBJ databases">
        <title>Genomic Encyclopedia of Type Strains, Phase IV (KMG-IV): sequencing the most valuable type-strain genomes for metagenomic binning, comparative biology and taxonomic classification.</title>
        <authorList>
            <person name="Goeker M."/>
        </authorList>
    </citation>
    <scope>NUCLEOTIDE SEQUENCE [LARGE SCALE GENOMIC DNA]</scope>
    <source>
        <strain evidence="7 8">DSM 28825</strain>
    </source>
</reference>
<organism evidence="7 8">
    <name type="scientific">Ancylomarina subtilis</name>
    <dbReference type="NCBI Taxonomy" id="1639035"/>
    <lineage>
        <taxon>Bacteria</taxon>
        <taxon>Pseudomonadati</taxon>
        <taxon>Bacteroidota</taxon>
        <taxon>Bacteroidia</taxon>
        <taxon>Marinilabiliales</taxon>
        <taxon>Marinifilaceae</taxon>
        <taxon>Ancylomarina</taxon>
    </lineage>
</organism>
<comment type="subcellular location">
    <subcellularLocation>
        <location evidence="1">Cell membrane</location>
        <topology evidence="1">Multi-pass membrane protein</topology>
    </subcellularLocation>
</comment>
<sequence>MKRLHAFILKSFLGPLTFTFFICMFVLLMQFLWRYIDEFVGKGLEWTVIAEFMFYVSATLVPMALPLAILLASIMSFGNMGENYELIAMKAAGISLQRIMRPLIILVMFIGLGAFYFSNYVMPVASLKTSALLYDIKHQNPELVLKEGVFTTDLPGFGIKVGKINKETGMIYDLLIYDHRANEGNKQVIIADSGSMSTSEDKLFMDLTLYSGNIYEDVKPKKHRDRDKHPSQRSKFELYKTTISLPGNELKRTDEDRFRNSYRMLNLTQLALQKDTLVNELNEEKQRLAHQLSSYQYFKKESRTARNDSTRQILLNAKTWSADSLYQQLDLSDKLRSVGNALTYSRKSKERISRNLSIQQAKNKWIKKHDNEWHRKFTLSFACIIFFFIGAPLGAIIRKGGLGMPVIVSVIFFIIYYIISMTGERAARELVLSPFVGMWISSIVILPLGIILTYKATTDSGILNIDVYINFFKKINPAKLFSKKDA</sequence>
<keyword evidence="5 6" id="KW-0472">Membrane</keyword>
<keyword evidence="3 6" id="KW-0812">Transmembrane</keyword>
<comment type="caution">
    <text evidence="7">The sequence shown here is derived from an EMBL/GenBank/DDBJ whole genome shotgun (WGS) entry which is preliminary data.</text>
</comment>
<keyword evidence="4 6" id="KW-1133">Transmembrane helix</keyword>
<feature type="transmembrane region" description="Helical" evidence="6">
    <location>
        <begin position="377"/>
        <end position="395"/>
    </location>
</feature>
<protein>
    <submittedName>
        <fullName evidence="7">Lipopolysaccharide export system permease protein</fullName>
    </submittedName>
</protein>